<keyword evidence="1" id="KW-0472">Membrane</keyword>
<sequence>MGDMITNAIKGFFQTIADQLFSFAIKCVSAILDQIDQSLPIIKTWYAIFLAFATSLVVVIVLGRIITTLLKEADDTSDVTWANILMDALKSGASIPIMVFLQGFLVGKITIPLAKSMFTMSGKFTSKAILDTTSIPLKAGAAGASSAIHLGAWLIVLYLIFFAIVAVFFLIKMCIFFADIMWYNLAIPFTAVSIASETFDYGKQWWKKLLYLNISMLSQVLSLTICIYCFTNISKLGFIGFMGSIGFGWLVLHTPNVIQDFWQSTGVTKGGLTGAMRMLKTKLAIR</sequence>
<dbReference type="InterPro" id="IPR046084">
    <property type="entry name" value="TrbL_4"/>
</dbReference>
<accession>A0A829LXV9</accession>
<feature type="transmembrane region" description="Helical" evidence="1">
    <location>
        <begin position="155"/>
        <end position="178"/>
    </location>
</feature>
<organism evidence="2 3">
    <name type="scientific">Limosilactobacillus fermentum NB-22</name>
    <dbReference type="NCBI Taxonomy" id="1408443"/>
    <lineage>
        <taxon>Bacteria</taxon>
        <taxon>Bacillati</taxon>
        <taxon>Bacillota</taxon>
        <taxon>Bacilli</taxon>
        <taxon>Lactobacillales</taxon>
        <taxon>Lactobacillaceae</taxon>
        <taxon>Limosilactobacillus</taxon>
    </lineage>
</organism>
<dbReference type="RefSeq" id="WP_023466259.1">
    <property type="nucleotide sequence ID" value="NZ_KI546258.1"/>
</dbReference>
<gene>
    <name evidence="2" type="ORF">NB22_07130</name>
</gene>
<feature type="transmembrane region" description="Helical" evidence="1">
    <location>
        <begin position="93"/>
        <end position="114"/>
    </location>
</feature>
<name>A0A829LXV9_LIMFE</name>
<comment type="caution">
    <text evidence="2">The sequence shown here is derived from an EMBL/GenBank/DDBJ whole genome shotgun (WGS) entry which is preliminary data.</text>
</comment>
<reference evidence="2 3" key="2">
    <citation type="journal article" date="2015" name="Genome Announc.">
        <title>Draft Genome Sequence of Lactobacillus fermentum NB-22.</title>
        <authorList>
            <person name="Chaplin A.V."/>
            <person name="Shkoporov A.N."/>
            <person name="Efimov B.A."/>
            <person name="Pikina A.P."/>
            <person name="Borisova O.Y."/>
            <person name="Gladko I.A."/>
            <person name="Postnikova E.A."/>
            <person name="Lordkipanidze A.E."/>
            <person name="Kafarskaia L.I."/>
        </authorList>
    </citation>
    <scope>NUCLEOTIDE SEQUENCE [LARGE SCALE GENOMIC DNA]</scope>
    <source>
        <strain evidence="2 3">NB-22</strain>
    </source>
</reference>
<dbReference type="EMBL" id="AYHA01000127">
    <property type="protein sequence ID" value="ESS00982.1"/>
    <property type="molecule type" value="Genomic_DNA"/>
</dbReference>
<proteinExistence type="predicted"/>
<keyword evidence="1" id="KW-1133">Transmembrane helix</keyword>
<keyword evidence="1" id="KW-0812">Transmembrane</keyword>
<dbReference type="Pfam" id="PF19597">
    <property type="entry name" value="TrbL_4"/>
    <property type="match status" value="1"/>
</dbReference>
<feature type="transmembrane region" description="Helical" evidence="1">
    <location>
        <begin position="44"/>
        <end position="66"/>
    </location>
</feature>
<feature type="transmembrane region" description="Helical" evidence="1">
    <location>
        <begin position="236"/>
        <end position="252"/>
    </location>
</feature>
<protein>
    <submittedName>
        <fullName evidence="2">Conjugal transfer protein</fullName>
    </submittedName>
</protein>
<evidence type="ECO:0000313" key="2">
    <source>
        <dbReference type="EMBL" id="ESS00982.1"/>
    </source>
</evidence>
<dbReference type="AlphaFoldDB" id="A0A829LXV9"/>
<dbReference type="Proteomes" id="UP000018412">
    <property type="component" value="Unassembled WGS sequence"/>
</dbReference>
<feature type="transmembrane region" description="Helical" evidence="1">
    <location>
        <begin position="209"/>
        <end position="229"/>
    </location>
</feature>
<evidence type="ECO:0000256" key="1">
    <source>
        <dbReference type="SAM" id="Phobius"/>
    </source>
</evidence>
<evidence type="ECO:0000313" key="3">
    <source>
        <dbReference type="Proteomes" id="UP000018412"/>
    </source>
</evidence>
<reference evidence="3" key="1">
    <citation type="submission" date="2013-10" db="EMBL/GenBank/DDBJ databases">
        <title>Draft genome sequence of Lactobacillus fermentum NB-22.</title>
        <authorList>
            <person name="Chaplin A.V."/>
            <person name="Shkoporov A.N."/>
            <person name="Khokhlova E.V."/>
            <person name="Efimov B.A."/>
            <person name="Kafarskaia L.I."/>
        </authorList>
    </citation>
    <scope>NUCLEOTIDE SEQUENCE [LARGE SCALE GENOMIC DNA]</scope>
    <source>
        <strain evidence="3">NB-22</strain>
    </source>
</reference>